<dbReference type="RefSeq" id="WP_338617473.1">
    <property type="nucleotide sequence ID" value="NZ_AP028127.1"/>
</dbReference>
<evidence type="ECO:0000259" key="1">
    <source>
        <dbReference type="Pfam" id="PF04230"/>
    </source>
</evidence>
<dbReference type="InterPro" id="IPR007345">
    <property type="entry name" value="Polysacch_pyruvyl_Trfase"/>
</dbReference>
<organism evidence="2 3">
    <name type="scientific">Turicibacter faecis</name>
    <dbReference type="NCBI Taxonomy" id="2963365"/>
    <lineage>
        <taxon>Bacteria</taxon>
        <taxon>Bacillati</taxon>
        <taxon>Bacillota</taxon>
        <taxon>Erysipelotrichia</taxon>
        <taxon>Erysipelotrichales</taxon>
        <taxon>Turicibacteraceae</taxon>
        <taxon>Turicibacter</taxon>
    </lineage>
</organism>
<proteinExistence type="predicted"/>
<reference evidence="2" key="1">
    <citation type="journal article" date="2024" name="Int. J. Syst. Evol. Microbiol.">
        <title>Turicibacter faecis sp. nov., isolated from faeces of heart failure mouse model.</title>
        <authorList>
            <person name="Imamura Y."/>
            <person name="Motooka D."/>
            <person name="Nakajima Y."/>
            <person name="Ito S."/>
            <person name="Kitakaze M."/>
            <person name="Iida T."/>
            <person name="Nakamura S."/>
        </authorList>
    </citation>
    <scope>NUCLEOTIDE SEQUENCE</scope>
    <source>
        <strain evidence="2">TC023</strain>
    </source>
</reference>
<evidence type="ECO:0000313" key="3">
    <source>
        <dbReference type="Proteomes" id="UP001432099"/>
    </source>
</evidence>
<dbReference type="Pfam" id="PF04230">
    <property type="entry name" value="PS_pyruv_trans"/>
    <property type="match status" value="1"/>
</dbReference>
<dbReference type="PANTHER" id="PTHR36836">
    <property type="entry name" value="COLANIC ACID BIOSYNTHESIS PROTEIN WCAK"/>
    <property type="match status" value="1"/>
</dbReference>
<dbReference type="Proteomes" id="UP001432099">
    <property type="component" value="Chromosome"/>
</dbReference>
<gene>
    <name evidence="2" type="ORF">T23_17220</name>
</gene>
<evidence type="ECO:0000313" key="2">
    <source>
        <dbReference type="EMBL" id="BEH91620.1"/>
    </source>
</evidence>
<name>A0ABN6ZIH9_9FIRM</name>
<keyword evidence="3" id="KW-1185">Reference proteome</keyword>
<dbReference type="EMBL" id="AP028127">
    <property type="protein sequence ID" value="BEH91620.1"/>
    <property type="molecule type" value="Genomic_DNA"/>
</dbReference>
<feature type="domain" description="Polysaccharide pyruvyl transferase" evidence="1">
    <location>
        <begin position="13"/>
        <end position="303"/>
    </location>
</feature>
<dbReference type="PANTHER" id="PTHR36836:SF1">
    <property type="entry name" value="COLANIC ACID BIOSYNTHESIS PROTEIN WCAK"/>
    <property type="match status" value="1"/>
</dbReference>
<accession>A0ABN6ZIH9</accession>
<protein>
    <recommendedName>
        <fullName evidence="1">Polysaccharide pyruvyl transferase domain-containing protein</fullName>
    </recommendedName>
</protein>
<sequence length="368" mass="42607">MKKIFVDVYLSFNFGDDLFLDILAKRFPHSQFTVNYVGENYEEFLKRYPNVKRRTYTSVHKVMQRLKIKDTLTDYQSIAKEQDALVFIGGSIFREESFHEALYADRLKMVQAFKALNKPVYIIGANFGPVKTQKFVEDYRRFYELCTDVCFRDQASYQIFQGMPNVRLAPDVIFSLDLENYTVKTPLKRVGFSVIDVHHKEGLADREEAYLQSTMQTIEQLTTEGYECWLLSFCANEGDTGVLHKLLERLPNSVKSHVKTYEYTGDIEALILLMSTFQMCVAARFHANIISLLLNVGIMPVIYSSKTTQMLKDLKLDHLLIEMDGLEQMHDEQTLRSAFNNKANIEQTKFDANRQFEALSKFIGQGND</sequence>